<keyword evidence="2" id="KW-1185">Reference proteome</keyword>
<evidence type="ECO:0000313" key="2">
    <source>
        <dbReference type="Proteomes" id="UP000299102"/>
    </source>
</evidence>
<protein>
    <submittedName>
        <fullName evidence="1">Uncharacterized protein</fullName>
    </submittedName>
</protein>
<organism evidence="1 2">
    <name type="scientific">Eumeta variegata</name>
    <name type="common">Bagworm moth</name>
    <name type="synonym">Eumeta japonica</name>
    <dbReference type="NCBI Taxonomy" id="151549"/>
    <lineage>
        <taxon>Eukaryota</taxon>
        <taxon>Metazoa</taxon>
        <taxon>Ecdysozoa</taxon>
        <taxon>Arthropoda</taxon>
        <taxon>Hexapoda</taxon>
        <taxon>Insecta</taxon>
        <taxon>Pterygota</taxon>
        <taxon>Neoptera</taxon>
        <taxon>Endopterygota</taxon>
        <taxon>Lepidoptera</taxon>
        <taxon>Glossata</taxon>
        <taxon>Ditrysia</taxon>
        <taxon>Tineoidea</taxon>
        <taxon>Psychidae</taxon>
        <taxon>Oiketicinae</taxon>
        <taxon>Eumeta</taxon>
    </lineage>
</organism>
<comment type="caution">
    <text evidence="1">The sequence shown here is derived from an EMBL/GenBank/DDBJ whole genome shotgun (WGS) entry which is preliminary data.</text>
</comment>
<dbReference type="EMBL" id="BGZK01000698">
    <property type="protein sequence ID" value="GBP56680.1"/>
    <property type="molecule type" value="Genomic_DNA"/>
</dbReference>
<gene>
    <name evidence="1" type="ORF">EVAR_12359_1</name>
</gene>
<accession>A0A4C1X0T2</accession>
<proteinExistence type="predicted"/>
<name>A0A4C1X0T2_EUMVA</name>
<sequence>MRVHSARVQGSRDKRGNVELKKLTSWTTIRSALVPPFHFAVYLITHPETKQYEQSNITDMTLPGIIPFRVAFTGFVFQIKCARAPAAAARNKIR</sequence>
<dbReference type="Proteomes" id="UP000299102">
    <property type="component" value="Unassembled WGS sequence"/>
</dbReference>
<dbReference type="AlphaFoldDB" id="A0A4C1X0T2"/>
<reference evidence="1 2" key="1">
    <citation type="journal article" date="2019" name="Commun. Biol.">
        <title>The bagworm genome reveals a unique fibroin gene that provides high tensile strength.</title>
        <authorList>
            <person name="Kono N."/>
            <person name="Nakamura H."/>
            <person name="Ohtoshi R."/>
            <person name="Tomita M."/>
            <person name="Numata K."/>
            <person name="Arakawa K."/>
        </authorList>
    </citation>
    <scope>NUCLEOTIDE SEQUENCE [LARGE SCALE GENOMIC DNA]</scope>
</reference>
<evidence type="ECO:0000313" key="1">
    <source>
        <dbReference type="EMBL" id="GBP56680.1"/>
    </source>
</evidence>